<feature type="binding site" evidence="9">
    <location>
        <position position="76"/>
    </location>
    <ligand>
        <name>substrate</name>
    </ligand>
</feature>
<dbReference type="InterPro" id="IPR001874">
    <property type="entry name" value="DHquinase_II"/>
</dbReference>
<comment type="caution">
    <text evidence="10">The sequence shown here is derived from an EMBL/GenBank/DDBJ whole genome shotgun (WGS) entry which is preliminary data.</text>
</comment>
<dbReference type="PANTHER" id="PTHR21272">
    <property type="entry name" value="CATABOLIC 3-DEHYDROQUINASE"/>
    <property type="match status" value="1"/>
</dbReference>
<reference evidence="10" key="3">
    <citation type="submission" date="2024-09" db="EMBL/GenBank/DDBJ databases">
        <authorList>
            <person name="Sun Q."/>
            <person name="Mori K."/>
        </authorList>
    </citation>
    <scope>NUCLEOTIDE SEQUENCE</scope>
    <source>
        <strain evidence="10">CCM 7491</strain>
    </source>
</reference>
<evidence type="ECO:0000313" key="11">
    <source>
        <dbReference type="EMBL" id="MFC3444469.1"/>
    </source>
</evidence>
<gene>
    <name evidence="9" type="primary">aroQ</name>
    <name evidence="10" type="ORF">ACFOKF_19015</name>
    <name evidence="11" type="ORF">ACFOKF_25355</name>
</gene>
<evidence type="ECO:0000256" key="9">
    <source>
        <dbReference type="HAMAP-Rule" id="MF_00169"/>
    </source>
</evidence>
<dbReference type="InterPro" id="IPR036441">
    <property type="entry name" value="DHquinase_II_sf"/>
</dbReference>
<reference evidence="12" key="2">
    <citation type="journal article" date="2019" name="Int. J. Syst. Evol. Microbiol.">
        <title>The Global Catalogue of Microorganisms (GCM) 10K type strain sequencing project: providing services to taxonomists for standard genome sequencing and annotation.</title>
        <authorList>
            <consortium name="The Broad Institute Genomics Platform"/>
            <consortium name="The Broad Institute Genome Sequencing Center for Infectious Disease"/>
            <person name="Wu L."/>
            <person name="Ma J."/>
        </authorList>
    </citation>
    <scope>NUCLEOTIDE SEQUENCE [LARGE SCALE GENOMIC DNA]</scope>
    <source>
        <strain evidence="12">CCM 7491</strain>
    </source>
</reference>
<dbReference type="HAMAP" id="MF_00169">
    <property type="entry name" value="AroQ"/>
    <property type="match status" value="1"/>
</dbReference>
<protein>
    <recommendedName>
        <fullName evidence="6 9">3-dehydroquinate dehydratase</fullName>
        <shortName evidence="9">3-dehydroquinase</shortName>
        <ecNumber evidence="6 9">4.2.1.10</ecNumber>
    </recommendedName>
    <alternativeName>
        <fullName evidence="9">Type II DHQase</fullName>
    </alternativeName>
</protein>
<dbReference type="PIRSF" id="PIRSF001399">
    <property type="entry name" value="DHquinase_II"/>
    <property type="match status" value="1"/>
</dbReference>
<proteinExistence type="inferred from homology"/>
<comment type="subunit">
    <text evidence="5 9">Homododecamer.</text>
</comment>
<keyword evidence="8 9" id="KW-0456">Lyase</keyword>
<dbReference type="Proteomes" id="UP001595681">
    <property type="component" value="Unassembled WGS sequence"/>
</dbReference>
<dbReference type="GO" id="GO:0003855">
    <property type="term" value="F:3-dehydroquinate dehydratase activity"/>
    <property type="evidence" value="ECO:0007669"/>
    <property type="project" value="UniProtKB-EC"/>
</dbReference>
<dbReference type="NCBIfam" id="NF003807">
    <property type="entry name" value="PRK05395.1-4"/>
    <property type="match status" value="1"/>
</dbReference>
<comment type="caution">
    <text evidence="9">Lacks conserved residue(s) required for the propagation of feature annotation.</text>
</comment>
<sequence>MGQRFIHILNGPNLDLLGVREPDIYGRQTLADVETACLRELDGSGVGLIFRQTNAEHEMVEWLHQARVGAFGVVINPAAFSYAGYPVLDALKMCDCPIIEVHISNIHKRDEEWRSRSIMSRSVTAMLSGMGIDGYALAVRHLLQIDERKAA</sequence>
<evidence type="ECO:0000256" key="7">
    <source>
        <dbReference type="ARBA" id="ARBA00023141"/>
    </source>
</evidence>
<feature type="binding site" evidence="9">
    <location>
        <position position="89"/>
    </location>
    <ligand>
        <name>substrate</name>
    </ligand>
</feature>
<evidence type="ECO:0000256" key="1">
    <source>
        <dbReference type="ARBA" id="ARBA00001864"/>
    </source>
</evidence>
<organism evidence="10 12">
    <name type="scientific">Sphingobium rhizovicinum</name>
    <dbReference type="NCBI Taxonomy" id="432308"/>
    <lineage>
        <taxon>Bacteria</taxon>
        <taxon>Pseudomonadati</taxon>
        <taxon>Pseudomonadota</taxon>
        <taxon>Alphaproteobacteria</taxon>
        <taxon>Sphingomonadales</taxon>
        <taxon>Sphingomonadaceae</taxon>
        <taxon>Sphingobium</taxon>
    </lineage>
</organism>
<feature type="site" description="Transition state stabilizer" evidence="9">
    <location>
        <position position="20"/>
    </location>
</feature>
<comment type="function">
    <text evidence="2 9">Catalyzes a trans-dehydration via an enolate intermediate.</text>
</comment>
<evidence type="ECO:0000256" key="8">
    <source>
        <dbReference type="ARBA" id="ARBA00023239"/>
    </source>
</evidence>
<feature type="binding site" evidence="9">
    <location>
        <begin position="103"/>
        <end position="104"/>
    </location>
    <ligand>
        <name>substrate</name>
    </ligand>
</feature>
<dbReference type="PROSITE" id="PS01029">
    <property type="entry name" value="DEHYDROQUINASE_II"/>
    <property type="match status" value="1"/>
</dbReference>
<feature type="active site" description="Proton acceptor" evidence="9">
    <location>
        <position position="25"/>
    </location>
</feature>
<comment type="similarity">
    <text evidence="4 9">Belongs to the type-II 3-dehydroquinase family.</text>
</comment>
<dbReference type="SUPFAM" id="SSF52304">
    <property type="entry name" value="Type II 3-dehydroquinate dehydratase"/>
    <property type="match status" value="1"/>
</dbReference>
<feature type="binding site" evidence="9">
    <location>
        <position position="114"/>
    </location>
    <ligand>
        <name>substrate</name>
    </ligand>
</feature>
<evidence type="ECO:0000256" key="2">
    <source>
        <dbReference type="ARBA" id="ARBA00003924"/>
    </source>
</evidence>
<name>A0ABV7NKH5_9SPHN</name>
<comment type="pathway">
    <text evidence="3 9">Metabolic intermediate biosynthesis; chorismate biosynthesis; chorismate from D-erythrose 4-phosphate and phosphoenolpyruvate: step 3/7.</text>
</comment>
<keyword evidence="9" id="KW-0028">Amino-acid biosynthesis</keyword>
<dbReference type="Gene3D" id="3.40.50.9100">
    <property type="entry name" value="Dehydroquinase, class II"/>
    <property type="match status" value="1"/>
</dbReference>
<dbReference type="Pfam" id="PF01220">
    <property type="entry name" value="DHquinase_II"/>
    <property type="match status" value="1"/>
</dbReference>
<evidence type="ECO:0000313" key="10">
    <source>
        <dbReference type="EMBL" id="MFC3443248.1"/>
    </source>
</evidence>
<keyword evidence="7 9" id="KW-0057">Aromatic amino acid biosynthesis</keyword>
<dbReference type="PANTHER" id="PTHR21272:SF3">
    <property type="entry name" value="CATABOLIC 3-DEHYDROQUINASE"/>
    <property type="match status" value="1"/>
</dbReference>
<evidence type="ECO:0000256" key="4">
    <source>
        <dbReference type="ARBA" id="ARBA00011037"/>
    </source>
</evidence>
<accession>A0ABV7NKH5</accession>
<dbReference type="CDD" id="cd00466">
    <property type="entry name" value="DHQase_II"/>
    <property type="match status" value="1"/>
</dbReference>
<dbReference type="InterPro" id="IPR018509">
    <property type="entry name" value="DHquinase_II_CS"/>
</dbReference>
<dbReference type="EC" id="4.2.1.10" evidence="6 9"/>
<dbReference type="EMBL" id="JBHRVU010000005">
    <property type="protein sequence ID" value="MFC3443248.1"/>
    <property type="molecule type" value="Genomic_DNA"/>
</dbReference>
<dbReference type="RefSeq" id="WP_380797929.1">
    <property type="nucleotide sequence ID" value="NZ_JBHRVU010000005.1"/>
</dbReference>
<dbReference type="EMBL" id="JBHRVU010000006">
    <property type="protein sequence ID" value="MFC3444469.1"/>
    <property type="molecule type" value="Genomic_DNA"/>
</dbReference>
<keyword evidence="12" id="KW-1185">Reference proteome</keyword>
<evidence type="ECO:0000313" key="12">
    <source>
        <dbReference type="Proteomes" id="UP001595681"/>
    </source>
</evidence>
<evidence type="ECO:0000256" key="5">
    <source>
        <dbReference type="ARBA" id="ARBA00011193"/>
    </source>
</evidence>
<evidence type="ECO:0000256" key="3">
    <source>
        <dbReference type="ARBA" id="ARBA00004902"/>
    </source>
</evidence>
<evidence type="ECO:0000256" key="6">
    <source>
        <dbReference type="ARBA" id="ARBA00012060"/>
    </source>
</evidence>
<dbReference type="NCBIfam" id="NF003805">
    <property type="entry name" value="PRK05395.1-2"/>
    <property type="match status" value="1"/>
</dbReference>
<feature type="active site" description="Proton donor" evidence="9">
    <location>
        <position position="102"/>
    </location>
</feature>
<reference evidence="10" key="1">
    <citation type="journal article" date="2014" name="Int. J. Syst. Evol. Microbiol.">
        <title>Complete genome of a new Firmicutes species belonging to the dominant human colonic microbiota ('Ruminococcus bicirculans') reveals two chromosomes and a selective capacity to utilize plant glucans.</title>
        <authorList>
            <consortium name="NISC Comparative Sequencing Program"/>
            <person name="Wegmann U."/>
            <person name="Louis P."/>
            <person name="Goesmann A."/>
            <person name="Henrissat B."/>
            <person name="Duncan S.H."/>
            <person name="Flint H.J."/>
        </authorList>
    </citation>
    <scope>NUCLEOTIDE SEQUENCE</scope>
    <source>
        <strain evidence="10">CCM 7491</strain>
    </source>
</reference>
<comment type="catalytic activity">
    <reaction evidence="1 9">
        <text>3-dehydroquinate = 3-dehydroshikimate + H2O</text>
        <dbReference type="Rhea" id="RHEA:21096"/>
        <dbReference type="ChEBI" id="CHEBI:15377"/>
        <dbReference type="ChEBI" id="CHEBI:16630"/>
        <dbReference type="ChEBI" id="CHEBI:32364"/>
        <dbReference type="EC" id="4.2.1.10"/>
    </reaction>
</comment>